<comment type="caution">
    <text evidence="2">The sequence shown here is derived from an EMBL/GenBank/DDBJ whole genome shotgun (WGS) entry which is preliminary data.</text>
</comment>
<dbReference type="Proteomes" id="UP000886595">
    <property type="component" value="Unassembled WGS sequence"/>
</dbReference>
<feature type="region of interest" description="Disordered" evidence="1">
    <location>
        <begin position="77"/>
        <end position="120"/>
    </location>
</feature>
<organism evidence="2 3">
    <name type="scientific">Brassica carinata</name>
    <name type="common">Ethiopian mustard</name>
    <name type="synonym">Abyssinian cabbage</name>
    <dbReference type="NCBI Taxonomy" id="52824"/>
    <lineage>
        <taxon>Eukaryota</taxon>
        <taxon>Viridiplantae</taxon>
        <taxon>Streptophyta</taxon>
        <taxon>Embryophyta</taxon>
        <taxon>Tracheophyta</taxon>
        <taxon>Spermatophyta</taxon>
        <taxon>Magnoliopsida</taxon>
        <taxon>eudicotyledons</taxon>
        <taxon>Gunneridae</taxon>
        <taxon>Pentapetalae</taxon>
        <taxon>rosids</taxon>
        <taxon>malvids</taxon>
        <taxon>Brassicales</taxon>
        <taxon>Brassicaceae</taxon>
        <taxon>Brassiceae</taxon>
        <taxon>Brassica</taxon>
    </lineage>
</organism>
<dbReference type="AlphaFoldDB" id="A0A8X8ATA4"/>
<feature type="compositionally biased region" description="Basic and acidic residues" evidence="1">
    <location>
        <begin position="96"/>
        <end position="106"/>
    </location>
</feature>
<accession>A0A8X8ATA4</accession>
<gene>
    <name evidence="2" type="ORF">Bca52824_023612</name>
</gene>
<sequence length="132" mass="15117">MGTRSSSFITRHWEMSLLRSWEARNGKRGGELIWLDMLMVDVNATVMQAMISVNRLIRFRHKLTAGKMSSVTGFDFARDPSTSSSSTKGVELVQSSKKENFPEKYSIKSKKQTQYESHSKPSWHPTFLIFVP</sequence>
<name>A0A8X8ATA4_BRACI</name>
<evidence type="ECO:0000313" key="2">
    <source>
        <dbReference type="EMBL" id="KAG2312055.1"/>
    </source>
</evidence>
<dbReference type="EMBL" id="JAAMPC010000005">
    <property type="protein sequence ID" value="KAG2312055.1"/>
    <property type="molecule type" value="Genomic_DNA"/>
</dbReference>
<reference evidence="2 3" key="1">
    <citation type="submission" date="2020-02" db="EMBL/GenBank/DDBJ databases">
        <authorList>
            <person name="Ma Q."/>
            <person name="Huang Y."/>
            <person name="Song X."/>
            <person name="Pei D."/>
        </authorList>
    </citation>
    <scope>NUCLEOTIDE SEQUENCE [LARGE SCALE GENOMIC DNA]</scope>
    <source>
        <strain evidence="2">Sxm20200214</strain>
        <tissue evidence="2">Leaf</tissue>
    </source>
</reference>
<keyword evidence="3" id="KW-1185">Reference proteome</keyword>
<evidence type="ECO:0000313" key="3">
    <source>
        <dbReference type="Proteomes" id="UP000886595"/>
    </source>
</evidence>
<proteinExistence type="predicted"/>
<protein>
    <submittedName>
        <fullName evidence="2">Uncharacterized protein</fullName>
    </submittedName>
</protein>
<dbReference type="OrthoDB" id="1931061at2759"/>
<evidence type="ECO:0000256" key="1">
    <source>
        <dbReference type="SAM" id="MobiDB-lite"/>
    </source>
</evidence>